<dbReference type="PROSITE" id="PS00867">
    <property type="entry name" value="CPSASE_2"/>
    <property type="match status" value="1"/>
</dbReference>
<evidence type="ECO:0000313" key="17">
    <source>
        <dbReference type="EMBL" id="MBP2236449.1"/>
    </source>
</evidence>
<dbReference type="GO" id="GO:0003989">
    <property type="term" value="F:acetyl-CoA carboxylase activity"/>
    <property type="evidence" value="ECO:0007669"/>
    <property type="project" value="UniProtKB-EC"/>
</dbReference>
<dbReference type="SUPFAM" id="SSF52440">
    <property type="entry name" value="PreATP-grasp domain"/>
    <property type="match status" value="1"/>
</dbReference>
<keyword evidence="14" id="KW-0275">Fatty acid biosynthesis</keyword>
<dbReference type="InterPro" id="IPR011764">
    <property type="entry name" value="Biotin_carboxylation_dom"/>
</dbReference>
<dbReference type="Gene3D" id="3.40.50.20">
    <property type="match status" value="1"/>
</dbReference>
<dbReference type="SUPFAM" id="SSF51246">
    <property type="entry name" value="Rudiment single hybrid motif"/>
    <property type="match status" value="1"/>
</dbReference>
<dbReference type="Pfam" id="PF02786">
    <property type="entry name" value="CPSase_L_D2"/>
    <property type="match status" value="1"/>
</dbReference>
<dbReference type="InterPro" id="IPR011054">
    <property type="entry name" value="Rudment_hybrid_motif"/>
</dbReference>
<evidence type="ECO:0000256" key="6">
    <source>
        <dbReference type="ARBA" id="ARBA00022598"/>
    </source>
</evidence>
<evidence type="ECO:0000256" key="2">
    <source>
        <dbReference type="ARBA" id="ARBA00004956"/>
    </source>
</evidence>
<proteinExistence type="predicted"/>
<dbReference type="EC" id="6.3.4.14" evidence="4 14"/>
<evidence type="ECO:0000256" key="3">
    <source>
        <dbReference type="ARBA" id="ARBA00011750"/>
    </source>
</evidence>
<keyword evidence="14" id="KW-0092">Biotin</keyword>
<dbReference type="Gene3D" id="3.30.470.20">
    <property type="entry name" value="ATP-grasp fold, B domain"/>
    <property type="match status" value="1"/>
</dbReference>
<keyword evidence="14" id="KW-0444">Lipid biosynthesis</keyword>
<keyword evidence="14" id="KW-0276">Fatty acid metabolism</keyword>
<dbReference type="InterPro" id="IPR004549">
    <property type="entry name" value="Acetyl_CoA_COase_biotin_COase"/>
</dbReference>
<feature type="domain" description="Biotin carboxylation" evidence="16">
    <location>
        <begin position="15"/>
        <end position="459"/>
    </location>
</feature>
<evidence type="ECO:0000256" key="1">
    <source>
        <dbReference type="ARBA" id="ARBA00003761"/>
    </source>
</evidence>
<evidence type="ECO:0000259" key="15">
    <source>
        <dbReference type="PROSITE" id="PS50975"/>
    </source>
</evidence>
<dbReference type="PANTHER" id="PTHR48095">
    <property type="entry name" value="PYRUVATE CARBOXYLASE SUBUNIT A"/>
    <property type="match status" value="1"/>
</dbReference>
<keyword evidence="14" id="KW-0443">Lipid metabolism</keyword>
<dbReference type="Gene3D" id="6.20.290.20">
    <property type="match status" value="1"/>
</dbReference>
<evidence type="ECO:0000256" key="9">
    <source>
        <dbReference type="ARBA" id="ARBA00022840"/>
    </source>
</evidence>
<keyword evidence="8 13" id="KW-0547">Nucleotide-binding</keyword>
<keyword evidence="7" id="KW-0479">Metal-binding</keyword>
<organism evidence="17 18">
    <name type="scientific">Sinorhizobium kostiense</name>
    <dbReference type="NCBI Taxonomy" id="76747"/>
    <lineage>
        <taxon>Bacteria</taxon>
        <taxon>Pseudomonadati</taxon>
        <taxon>Pseudomonadota</taxon>
        <taxon>Alphaproteobacteria</taxon>
        <taxon>Hyphomicrobiales</taxon>
        <taxon>Rhizobiaceae</taxon>
        <taxon>Sinorhizobium/Ensifer group</taxon>
        <taxon>Sinorhizobium</taxon>
    </lineage>
</organism>
<dbReference type="PROSITE" id="PS50975">
    <property type="entry name" value="ATP_GRASP"/>
    <property type="match status" value="1"/>
</dbReference>
<dbReference type="PROSITE" id="PS00866">
    <property type="entry name" value="CPSASE_1"/>
    <property type="match status" value="1"/>
</dbReference>
<evidence type="ECO:0000256" key="14">
    <source>
        <dbReference type="RuleBase" id="RU365063"/>
    </source>
</evidence>
<gene>
    <name evidence="17" type="ORF">J2Z31_002963</name>
</gene>
<dbReference type="NCBIfam" id="NF006367">
    <property type="entry name" value="PRK08591.1"/>
    <property type="match status" value="1"/>
</dbReference>
<feature type="domain" description="ATP-grasp" evidence="15">
    <location>
        <begin position="134"/>
        <end position="331"/>
    </location>
</feature>
<comment type="pathway">
    <text evidence="2 14">Lipid metabolism; malonyl-CoA biosynthesis; malonyl-CoA from acetyl-CoA: step 1/1.</text>
</comment>
<evidence type="ECO:0000256" key="11">
    <source>
        <dbReference type="ARBA" id="ARBA00033786"/>
    </source>
</evidence>
<dbReference type="Pfam" id="PF02785">
    <property type="entry name" value="Biotin_carb_C"/>
    <property type="match status" value="1"/>
</dbReference>
<evidence type="ECO:0000256" key="13">
    <source>
        <dbReference type="PROSITE-ProRule" id="PRU00409"/>
    </source>
</evidence>
<dbReference type="NCBIfam" id="TIGR00514">
    <property type="entry name" value="accC"/>
    <property type="match status" value="1"/>
</dbReference>
<keyword evidence="9 13" id="KW-0067">ATP-binding</keyword>
<comment type="function">
    <text evidence="1 14">This protein is a component of the acetyl coenzyme A carboxylase complex; first, biotin carboxylase catalyzes the carboxylation of the carrier protein and then the transcarboxylase transfers the carboxyl group to form malonyl-CoA.</text>
</comment>
<dbReference type="InterPro" id="IPR005482">
    <property type="entry name" value="Biotin_COase_C"/>
</dbReference>
<dbReference type="SUPFAM" id="SSF56059">
    <property type="entry name" value="Glutathione synthetase ATP-binding domain-like"/>
    <property type="match status" value="1"/>
</dbReference>
<evidence type="ECO:0000256" key="5">
    <source>
        <dbReference type="ARBA" id="ARBA00017242"/>
    </source>
</evidence>
<protein>
    <recommendedName>
        <fullName evidence="5 14">Biotin carboxylase</fullName>
        <ecNumber evidence="4 14">6.3.4.14</ecNumber>
    </recommendedName>
    <alternativeName>
        <fullName evidence="11 14">Acetyl-coenzyme A carboxylase biotin carboxylase subunit A</fullName>
    </alternativeName>
</protein>
<dbReference type="InterPro" id="IPR016185">
    <property type="entry name" value="PreATP-grasp_dom_sf"/>
</dbReference>
<dbReference type="Pfam" id="PF00289">
    <property type="entry name" value="Biotin_carb_N"/>
    <property type="match status" value="1"/>
</dbReference>
<dbReference type="PROSITE" id="PS50979">
    <property type="entry name" value="BC"/>
    <property type="match status" value="1"/>
</dbReference>
<evidence type="ECO:0000313" key="18">
    <source>
        <dbReference type="Proteomes" id="UP000730739"/>
    </source>
</evidence>
<comment type="subunit">
    <text evidence="3 14">Acetyl-CoA carboxylase is a heterohexamer of biotin carboxyl carrier protein, biotin carboxylase and the two subunits of carboxyl transferase in a 2:2 complex.</text>
</comment>
<evidence type="ECO:0000256" key="10">
    <source>
        <dbReference type="ARBA" id="ARBA00022842"/>
    </source>
</evidence>
<dbReference type="SMART" id="SM00878">
    <property type="entry name" value="Biotin_carb_C"/>
    <property type="match status" value="1"/>
</dbReference>
<comment type="caution">
    <text evidence="17">The sequence shown here is derived from an EMBL/GenBank/DDBJ whole genome shotgun (WGS) entry which is preliminary data.</text>
</comment>
<sequence length="463" mass="50456">MSPVQMRCHGESGLRFERVLIANRGEIAMRVQRACRELGLRTVMICSDADRDAPYRKTADDFVCIGPAAPGQSYLNQAAVLLAARATGAGAIHPGYGFLSENAAFAEAVERAGLIFIGPPASAIRTMGDKIAAKRAMIEAGVPCVPGPDAALPEDIRSIETIADAIGYPVIVKAAGGGGGRGMRVVHNPSALSDAVSVTREEARRAFGRPELYMEKFLEHPRHIEIQVLCDEHGNAVWLGHRDCSMQRRHQKVVEEAPAPGIPAEIVAAVGERCANACRQIGYRGAGTFEFLYEDGEFYFIEMNTRLQVEHPVTEMTSGIDIVREQLRVAQGLPLTISQVDVAAHGHSFECRINAEDPFTFAPSPGRITAAEFSGGPGVRVDSHVTTGYKVSPHYDSLIAKLIVHAPTRDQAIRRMRVALADTRIDGISTNLRLHQELFEDPAFCAGETDIHYLEKWLGERKK</sequence>
<dbReference type="InterPro" id="IPR005481">
    <property type="entry name" value="BC-like_N"/>
</dbReference>
<name>A0ABS4R192_9HYPH</name>
<evidence type="ECO:0000259" key="16">
    <source>
        <dbReference type="PROSITE" id="PS50979"/>
    </source>
</evidence>
<comment type="catalytic activity">
    <reaction evidence="12 14">
        <text>N(6)-biotinyl-L-lysyl-[protein] + hydrogencarbonate + ATP = N(6)-carboxybiotinyl-L-lysyl-[protein] + ADP + phosphate + H(+)</text>
        <dbReference type="Rhea" id="RHEA:13501"/>
        <dbReference type="Rhea" id="RHEA-COMP:10505"/>
        <dbReference type="Rhea" id="RHEA-COMP:10506"/>
        <dbReference type="ChEBI" id="CHEBI:15378"/>
        <dbReference type="ChEBI" id="CHEBI:17544"/>
        <dbReference type="ChEBI" id="CHEBI:30616"/>
        <dbReference type="ChEBI" id="CHEBI:43474"/>
        <dbReference type="ChEBI" id="CHEBI:83144"/>
        <dbReference type="ChEBI" id="CHEBI:83145"/>
        <dbReference type="ChEBI" id="CHEBI:456216"/>
        <dbReference type="EC" id="6.3.4.14"/>
    </reaction>
</comment>
<evidence type="ECO:0000256" key="7">
    <source>
        <dbReference type="ARBA" id="ARBA00022723"/>
    </source>
</evidence>
<dbReference type="InterPro" id="IPR011761">
    <property type="entry name" value="ATP-grasp"/>
</dbReference>
<accession>A0ABS4R192</accession>
<keyword evidence="6 14" id="KW-0436">Ligase</keyword>
<evidence type="ECO:0000256" key="12">
    <source>
        <dbReference type="ARBA" id="ARBA00048600"/>
    </source>
</evidence>
<dbReference type="Proteomes" id="UP000730739">
    <property type="component" value="Unassembled WGS sequence"/>
</dbReference>
<dbReference type="InterPro" id="IPR005479">
    <property type="entry name" value="CPAse_ATP-bd"/>
</dbReference>
<reference evidence="17 18" key="1">
    <citation type="submission" date="2021-03" db="EMBL/GenBank/DDBJ databases">
        <title>Genomic Encyclopedia of Type Strains, Phase IV (KMG-IV): sequencing the most valuable type-strain genomes for metagenomic binning, comparative biology and taxonomic classification.</title>
        <authorList>
            <person name="Goeker M."/>
        </authorList>
    </citation>
    <scope>NUCLEOTIDE SEQUENCE [LARGE SCALE GENOMIC DNA]</scope>
    <source>
        <strain evidence="17 18">DSM 13372</strain>
    </source>
</reference>
<evidence type="ECO:0000256" key="8">
    <source>
        <dbReference type="ARBA" id="ARBA00022741"/>
    </source>
</evidence>
<dbReference type="PANTHER" id="PTHR48095:SF2">
    <property type="entry name" value="BIOTIN CARBOXYLASE, CHLOROPLASTIC"/>
    <property type="match status" value="1"/>
</dbReference>
<keyword evidence="18" id="KW-1185">Reference proteome</keyword>
<dbReference type="GO" id="GO:0004075">
    <property type="term" value="F:biotin carboxylase activity"/>
    <property type="evidence" value="ECO:0007669"/>
    <property type="project" value="UniProtKB-EC"/>
</dbReference>
<keyword evidence="10" id="KW-0460">Magnesium</keyword>
<dbReference type="EMBL" id="JAGILA010000003">
    <property type="protein sequence ID" value="MBP2236449.1"/>
    <property type="molecule type" value="Genomic_DNA"/>
</dbReference>
<evidence type="ECO:0000256" key="4">
    <source>
        <dbReference type="ARBA" id="ARBA00013263"/>
    </source>
</evidence>
<dbReference type="InterPro" id="IPR051602">
    <property type="entry name" value="ACC_Biotin_Carboxylase"/>
</dbReference>